<evidence type="ECO:0000313" key="3">
    <source>
        <dbReference type="Proteomes" id="UP000075606"/>
    </source>
</evidence>
<evidence type="ECO:0000259" key="1">
    <source>
        <dbReference type="Pfam" id="PF07484"/>
    </source>
</evidence>
<comment type="caution">
    <text evidence="2">The sequence shown here is derived from an EMBL/GenBank/DDBJ whole genome shotgun (WGS) entry which is preliminary data.</text>
</comment>
<dbReference type="Pfam" id="PF07484">
    <property type="entry name" value="Collar"/>
    <property type="match status" value="1"/>
</dbReference>
<keyword evidence="3" id="KW-1185">Reference proteome</keyword>
<dbReference type="STRING" id="333140.AWW68_18440"/>
<protein>
    <recommendedName>
        <fullName evidence="1">Phage tail collar domain-containing protein</fullName>
    </recommendedName>
</protein>
<dbReference type="EMBL" id="LRPC01000032">
    <property type="protein sequence ID" value="KYG71524.1"/>
    <property type="molecule type" value="Genomic_DNA"/>
</dbReference>
<dbReference type="SUPFAM" id="SSF88874">
    <property type="entry name" value="Receptor-binding domain of short tail fibre protein gp12"/>
    <property type="match status" value="1"/>
</dbReference>
<dbReference type="RefSeq" id="WP_068225167.1">
    <property type="nucleotide sequence ID" value="NZ_CP139724.1"/>
</dbReference>
<name>A0A150WYI0_9BACT</name>
<accession>A0A150WYI0</accession>
<evidence type="ECO:0000313" key="2">
    <source>
        <dbReference type="EMBL" id="KYG71524.1"/>
    </source>
</evidence>
<gene>
    <name evidence="2" type="ORF">AWW68_18440</name>
</gene>
<reference evidence="2 3" key="1">
    <citation type="submission" date="2016-01" db="EMBL/GenBank/DDBJ databases">
        <title>Genome sequencing of Roseivirga spongicola UST030701-084.</title>
        <authorList>
            <person name="Selvaratnam C."/>
            <person name="Thevarajoo S."/>
            <person name="Goh K.M."/>
            <person name="Ee R."/>
            <person name="Chan K.-G."/>
            <person name="Chong C.S."/>
        </authorList>
    </citation>
    <scope>NUCLEOTIDE SEQUENCE [LARGE SCALE GENOMIC DNA]</scope>
    <source>
        <strain evidence="2 3">UST030701-084</strain>
    </source>
</reference>
<dbReference type="AlphaFoldDB" id="A0A150WYI0"/>
<organism evidence="2 3">
    <name type="scientific">Roseivirga spongicola</name>
    <dbReference type="NCBI Taxonomy" id="333140"/>
    <lineage>
        <taxon>Bacteria</taxon>
        <taxon>Pseudomonadati</taxon>
        <taxon>Bacteroidota</taxon>
        <taxon>Cytophagia</taxon>
        <taxon>Cytophagales</taxon>
        <taxon>Roseivirgaceae</taxon>
        <taxon>Roseivirga</taxon>
    </lineage>
</organism>
<feature type="domain" description="Phage tail collar" evidence="1">
    <location>
        <begin position="7"/>
        <end position="62"/>
    </location>
</feature>
<dbReference type="Proteomes" id="UP000075606">
    <property type="component" value="Unassembled WGS sequence"/>
</dbReference>
<dbReference type="Gene3D" id="3.90.1340.10">
    <property type="entry name" value="Phage tail collar domain"/>
    <property type="match status" value="1"/>
</dbReference>
<dbReference type="InterPro" id="IPR037053">
    <property type="entry name" value="Phage_tail_collar_dom_sf"/>
</dbReference>
<dbReference type="InterPro" id="IPR011083">
    <property type="entry name" value="Phage_tail_collar_dom"/>
</dbReference>
<proteinExistence type="predicted"/>
<sequence>MEGYLAEIRGFGGNFAPRNWAFCNGQLLSIAQNQALFSLLGTTYGGDGRTTFALPDLRGRAPISAGTGPGLSPRPLGQRSGQEYVVLTQTQIPSHNHVAQTQAITAQVTVMAKDGDATSETPAAGLSLAKGNTEVNFAPTPTKMYGDVGNNVVLGSGISQIPAGQGVTVGNTGGSQSHTNMQPYLTIYWIICMAGLFPSRN</sequence>